<dbReference type="PANTHER" id="PTHR30069:SF29">
    <property type="entry name" value="HEMOGLOBIN AND HEMOGLOBIN-HAPTOGLOBIN-BINDING PROTEIN 1-RELATED"/>
    <property type="match status" value="1"/>
</dbReference>
<evidence type="ECO:0000256" key="3">
    <source>
        <dbReference type="ARBA" id="ARBA00022452"/>
    </source>
</evidence>
<name>A0A086BIM3_9FLAO</name>
<feature type="chain" id="PRO_5001804526" description="Outer membrane protein beta-barrel domain-containing protein" evidence="8">
    <location>
        <begin position="21"/>
        <end position="787"/>
    </location>
</feature>
<evidence type="ECO:0000256" key="1">
    <source>
        <dbReference type="ARBA" id="ARBA00004571"/>
    </source>
</evidence>
<dbReference type="EMBL" id="JPRJ01000014">
    <property type="protein sequence ID" value="KFF28787.1"/>
    <property type="molecule type" value="Genomic_DNA"/>
</dbReference>
<dbReference type="Pfam" id="PF14905">
    <property type="entry name" value="OMP_b-brl_3"/>
    <property type="match status" value="1"/>
</dbReference>
<keyword evidence="5 8" id="KW-0732">Signal</keyword>
<dbReference type="Proteomes" id="UP000028709">
    <property type="component" value="Unassembled WGS sequence"/>
</dbReference>
<dbReference type="KEGG" id="cpip:CJF12_15855"/>
<comment type="subcellular location">
    <subcellularLocation>
        <location evidence="1">Cell outer membrane</location>
        <topology evidence="1">Multi-pass membrane protein</topology>
    </subcellularLocation>
</comment>
<dbReference type="GO" id="GO:0009279">
    <property type="term" value="C:cell outer membrane"/>
    <property type="evidence" value="ECO:0007669"/>
    <property type="project" value="UniProtKB-SubCell"/>
</dbReference>
<dbReference type="AlphaFoldDB" id="A0A086BIM3"/>
<keyword evidence="6" id="KW-0472">Membrane</keyword>
<sequence length="787" mass="89651">MTIKVSITALFFLGLNTLFTAQSISGKITNNKGEAIPYAEVSAEYQKEKFYTITNASGNYTLKVSKNNDYTLNVFNNGAKVYTHSLTVKGDINKDVIINEEVKEKEIQGVVLTSRKKIIEQKVDRMVFNLENSIASQGMSGADALRNTPLIRMDDQQGVSIVGKSGVSVMINGKMLNLSGSELTNYLQSLRSDDISKIEVITTPPAKYEAQGNSGLINIILKKNTNFGWSGSLNTSYQRNTKDGFRNGVNINYRTNKLNSSLKLRHYDNGYSPVGSRDLISDVNKIFTEEKREDRTYGLGLNYSLDYEINKNSNIGVIYDYGSSRYTMDSRNRSRYFTGLVPDSTLNTHAMHKWMTPTHTLSAYYDLKLDTLGKKLSVVGNLLNNQPNKTNDFVTTNLLNLNESIVRNESLLKYNVFSGQADLSLPYDWGTVETGGKYTFLKNKSNVGYYEYLSGRYVINPENSNVFDYEEQNYALYASLEKKFGKKWVAKAGLRYEYTTLEGTNDDGQNNIKNNYGKFFPSLYISYNPNANHSLSVKYSRRITRPDFQSLNPFRWYTNPYIYYTGNSSLQPSFNDNVEVSYTFKNKLTISAYNQYTQNGYSSIARLLNGVYSNRVENSYDQNKIGLNLTYYDTFFKVWEFSANMNASNGRTSPLIPELQEISVNSFLYSFYNTIAVNKSKTVFVMLNFWHSLPFTFGSTYVKDQLEFSPGIKASLFNKQLQLSAVLSDAFRTVKNNGYTEYSGYRENFNQYNDYRRFTFSLTYIFGNSKVKGASKSIRFDEKSRAN</sequence>
<dbReference type="InterPro" id="IPR036942">
    <property type="entry name" value="Beta-barrel_TonB_sf"/>
</dbReference>
<dbReference type="eggNOG" id="COG4771">
    <property type="taxonomic scope" value="Bacteria"/>
</dbReference>
<keyword evidence="4" id="KW-0812">Transmembrane</keyword>
<dbReference type="InterPro" id="IPR041700">
    <property type="entry name" value="OMP_b-brl_3"/>
</dbReference>
<dbReference type="SUPFAM" id="SSF56935">
    <property type="entry name" value="Porins"/>
    <property type="match status" value="1"/>
</dbReference>
<accession>A0A086BIM3</accession>
<dbReference type="OrthoDB" id="8764943at2"/>
<evidence type="ECO:0000259" key="9">
    <source>
        <dbReference type="Pfam" id="PF14905"/>
    </source>
</evidence>
<dbReference type="InterPro" id="IPR037066">
    <property type="entry name" value="Plug_dom_sf"/>
</dbReference>
<dbReference type="Gene3D" id="2.60.40.1120">
    <property type="entry name" value="Carboxypeptidase-like, regulatory domain"/>
    <property type="match status" value="1"/>
</dbReference>
<feature type="domain" description="Outer membrane protein beta-barrel" evidence="9">
    <location>
        <begin position="368"/>
        <end position="764"/>
    </location>
</feature>
<organism evidence="10 11">
    <name type="scientific">Chryseobacterium piperi</name>
    <dbReference type="NCBI Taxonomy" id="558152"/>
    <lineage>
        <taxon>Bacteria</taxon>
        <taxon>Pseudomonadati</taxon>
        <taxon>Bacteroidota</taxon>
        <taxon>Flavobacteriia</taxon>
        <taxon>Flavobacteriales</taxon>
        <taxon>Weeksellaceae</taxon>
        <taxon>Chryseobacterium group</taxon>
        <taxon>Chryseobacterium</taxon>
    </lineage>
</organism>
<evidence type="ECO:0000256" key="5">
    <source>
        <dbReference type="ARBA" id="ARBA00022729"/>
    </source>
</evidence>
<reference evidence="10 11" key="1">
    <citation type="submission" date="2014-07" db="EMBL/GenBank/DDBJ databases">
        <title>Genome of Chryseobacterium piperi CTM.</title>
        <authorList>
            <person name="Pipes S.E."/>
            <person name="Stropko S.J."/>
            <person name="Newman J.D."/>
        </authorList>
    </citation>
    <scope>NUCLEOTIDE SEQUENCE [LARGE SCALE GENOMIC DNA]</scope>
    <source>
        <strain evidence="10 11">CTM</strain>
    </source>
</reference>
<keyword evidence="7" id="KW-0998">Cell outer membrane</keyword>
<evidence type="ECO:0000256" key="8">
    <source>
        <dbReference type="SAM" id="SignalP"/>
    </source>
</evidence>
<evidence type="ECO:0000313" key="11">
    <source>
        <dbReference type="Proteomes" id="UP000028709"/>
    </source>
</evidence>
<evidence type="ECO:0000256" key="6">
    <source>
        <dbReference type="ARBA" id="ARBA00023136"/>
    </source>
</evidence>
<dbReference type="GO" id="GO:0044718">
    <property type="term" value="P:siderophore transmembrane transport"/>
    <property type="evidence" value="ECO:0007669"/>
    <property type="project" value="TreeGrafter"/>
</dbReference>
<feature type="signal peptide" evidence="8">
    <location>
        <begin position="1"/>
        <end position="20"/>
    </location>
</feature>
<evidence type="ECO:0000256" key="4">
    <source>
        <dbReference type="ARBA" id="ARBA00022692"/>
    </source>
</evidence>
<dbReference type="Gene3D" id="2.170.130.10">
    <property type="entry name" value="TonB-dependent receptor, plug domain"/>
    <property type="match status" value="1"/>
</dbReference>
<dbReference type="STRING" id="558152.IQ37_09635"/>
<keyword evidence="2" id="KW-0813">Transport</keyword>
<dbReference type="RefSeq" id="WP_034684239.1">
    <property type="nucleotide sequence ID" value="NZ_CP023049.2"/>
</dbReference>
<dbReference type="Gene3D" id="2.40.170.20">
    <property type="entry name" value="TonB-dependent receptor, beta-barrel domain"/>
    <property type="match status" value="1"/>
</dbReference>
<dbReference type="Pfam" id="PF13715">
    <property type="entry name" value="CarbopepD_reg_2"/>
    <property type="match status" value="1"/>
</dbReference>
<keyword evidence="3" id="KW-1134">Transmembrane beta strand</keyword>
<proteinExistence type="predicted"/>
<dbReference type="PANTHER" id="PTHR30069">
    <property type="entry name" value="TONB-DEPENDENT OUTER MEMBRANE RECEPTOR"/>
    <property type="match status" value="1"/>
</dbReference>
<protein>
    <recommendedName>
        <fullName evidence="9">Outer membrane protein beta-barrel domain-containing protein</fullName>
    </recommendedName>
</protein>
<dbReference type="InterPro" id="IPR008969">
    <property type="entry name" value="CarboxyPept-like_regulatory"/>
</dbReference>
<dbReference type="SUPFAM" id="SSF49464">
    <property type="entry name" value="Carboxypeptidase regulatory domain-like"/>
    <property type="match status" value="1"/>
</dbReference>
<gene>
    <name evidence="10" type="ORF">IQ37_09635</name>
</gene>
<evidence type="ECO:0000256" key="7">
    <source>
        <dbReference type="ARBA" id="ARBA00023237"/>
    </source>
</evidence>
<comment type="caution">
    <text evidence="10">The sequence shown here is derived from an EMBL/GenBank/DDBJ whole genome shotgun (WGS) entry which is preliminary data.</text>
</comment>
<dbReference type="GO" id="GO:0015344">
    <property type="term" value="F:siderophore uptake transmembrane transporter activity"/>
    <property type="evidence" value="ECO:0007669"/>
    <property type="project" value="TreeGrafter"/>
</dbReference>
<evidence type="ECO:0000256" key="2">
    <source>
        <dbReference type="ARBA" id="ARBA00022448"/>
    </source>
</evidence>
<dbReference type="InterPro" id="IPR039426">
    <property type="entry name" value="TonB-dep_rcpt-like"/>
</dbReference>
<keyword evidence="11" id="KW-1185">Reference proteome</keyword>
<evidence type="ECO:0000313" key="10">
    <source>
        <dbReference type="EMBL" id="KFF28787.1"/>
    </source>
</evidence>